<name>A0AAP2ZAP9_9EURY</name>
<comment type="caution">
    <text evidence="1">The sequence shown here is derived from an EMBL/GenBank/DDBJ whole genome shotgun (WGS) entry which is preliminary data.</text>
</comment>
<dbReference type="Pfam" id="PF05138">
    <property type="entry name" value="PaaA_PaaC"/>
    <property type="match status" value="1"/>
</dbReference>
<dbReference type="GO" id="GO:0010124">
    <property type="term" value="P:phenylacetate catabolic process"/>
    <property type="evidence" value="ECO:0007669"/>
    <property type="project" value="InterPro"/>
</dbReference>
<dbReference type="AlphaFoldDB" id="A0AAP2ZAP9"/>
<reference evidence="1 2" key="1">
    <citation type="submission" date="2022-09" db="EMBL/GenBank/DDBJ databases">
        <title>Enrichment on poylsaccharides allowed isolation of novel metabolic and taxonomic groups of Haloarchaea.</title>
        <authorList>
            <person name="Sorokin D.Y."/>
            <person name="Elcheninov A.G."/>
            <person name="Khizhniak T.V."/>
            <person name="Kolganova T.V."/>
            <person name="Kublanov I.V."/>
        </authorList>
    </citation>
    <scope>NUCLEOTIDE SEQUENCE [LARGE SCALE GENOMIC DNA]</scope>
    <source>
        <strain evidence="1 2">AArc-curdl1</strain>
    </source>
</reference>
<dbReference type="InterPro" id="IPR052703">
    <property type="entry name" value="Aromatic_CoA_ox/epox"/>
</dbReference>
<keyword evidence="1" id="KW-0560">Oxidoreductase</keyword>
<dbReference type="EMBL" id="JAOPJZ010000022">
    <property type="protein sequence ID" value="MCU4753767.1"/>
    <property type="molecule type" value="Genomic_DNA"/>
</dbReference>
<dbReference type="Gene3D" id="1.20.1260.10">
    <property type="match status" value="1"/>
</dbReference>
<keyword evidence="2" id="KW-1185">Reference proteome</keyword>
<proteinExistence type="predicted"/>
<dbReference type="RefSeq" id="WP_342810076.1">
    <property type="nucleotide sequence ID" value="NZ_JAOPJZ010000022.1"/>
</dbReference>
<dbReference type="SUPFAM" id="SSF47240">
    <property type="entry name" value="Ferritin-like"/>
    <property type="match status" value="1"/>
</dbReference>
<protein>
    <submittedName>
        <fullName evidence="1">Phenylacetate-CoA oxygenase subunit PaaC</fullName>
        <ecNumber evidence="1">1.14.13.149</ecNumber>
    </submittedName>
</protein>
<dbReference type="PANTHER" id="PTHR30458">
    <property type="entry name" value="PHENYLACETIC ACID DEGRADATION PROTEIN PAA"/>
    <property type="match status" value="1"/>
</dbReference>
<dbReference type="PANTHER" id="PTHR30458:SF0">
    <property type="entry name" value="1,2-PHENYLACETYL-COA EPOXIDASE, SUBUNIT C"/>
    <property type="match status" value="1"/>
</dbReference>
<dbReference type="InterPro" id="IPR007814">
    <property type="entry name" value="PaaA_PaaC"/>
</dbReference>
<dbReference type="EC" id="1.14.13.149" evidence="1"/>
<evidence type="ECO:0000313" key="1">
    <source>
        <dbReference type="EMBL" id="MCU4753767.1"/>
    </source>
</evidence>
<sequence>MSAIEHLSGPDDLEDDEREAVETLLYRLADDEFVIAERYTEWQVRSPTLESDLALSNIAQDELGHARLWYDLLEDFGYTEAELLWERDPEDFRHSTMVELPFETGDWADAIVRSYLYDEAEALRLEALEDSSYPRIVDRVGKVLGEETYHREHATNWLERLAGTDDGREQVQNAVDRVFPHALTLFEPVDPDVERQIDEYGIRTRSLDELATDWLDRVVPFLESQGIETPVSNSSEVTTADLPDVRGRDGTHTDEWFDLYDEFTHTYRELGRDRADRIMSDPDDA</sequence>
<dbReference type="Proteomes" id="UP001321047">
    <property type="component" value="Unassembled WGS sequence"/>
</dbReference>
<dbReference type="NCBIfam" id="TIGR02158">
    <property type="entry name" value="PA_CoA_Oxy3"/>
    <property type="match status" value="1"/>
</dbReference>
<organism evidence="1 2">
    <name type="scientific">Natronosalvus hydrolyticus</name>
    <dbReference type="NCBI Taxonomy" id="2979988"/>
    <lineage>
        <taxon>Archaea</taxon>
        <taxon>Methanobacteriati</taxon>
        <taxon>Methanobacteriota</taxon>
        <taxon>Stenosarchaea group</taxon>
        <taxon>Halobacteria</taxon>
        <taxon>Halobacteriales</taxon>
        <taxon>Natrialbaceae</taxon>
        <taxon>Natronosalvus</taxon>
    </lineage>
</organism>
<dbReference type="GO" id="GO:0097266">
    <property type="term" value="F:phenylacetyl-CoA 1,2-epoxidase activity"/>
    <property type="evidence" value="ECO:0007669"/>
    <property type="project" value="UniProtKB-EC"/>
</dbReference>
<dbReference type="InterPro" id="IPR009078">
    <property type="entry name" value="Ferritin-like_SF"/>
</dbReference>
<accession>A0AAP2ZAP9</accession>
<dbReference type="InterPro" id="IPR012347">
    <property type="entry name" value="Ferritin-like"/>
</dbReference>
<gene>
    <name evidence="1" type="primary">paaC</name>
    <name evidence="1" type="ORF">OB919_17560</name>
</gene>
<evidence type="ECO:0000313" key="2">
    <source>
        <dbReference type="Proteomes" id="UP001321047"/>
    </source>
</evidence>
<dbReference type="InterPro" id="IPR011882">
    <property type="entry name" value="PaaC"/>
</dbReference>
<dbReference type="GO" id="GO:0005829">
    <property type="term" value="C:cytosol"/>
    <property type="evidence" value="ECO:0007669"/>
    <property type="project" value="TreeGrafter"/>
</dbReference>